<gene>
    <name evidence="1" type="ORF">COU05_02600</name>
</gene>
<evidence type="ECO:0000313" key="2">
    <source>
        <dbReference type="Proteomes" id="UP000230132"/>
    </source>
</evidence>
<dbReference type="AlphaFoldDB" id="A0A2H0UU56"/>
<reference evidence="2" key="1">
    <citation type="submission" date="2017-09" db="EMBL/GenBank/DDBJ databases">
        <title>Depth-based differentiation of microbial function through sediment-hosted aquifers and enrichment of novel symbionts in the deep terrestrial subsurface.</title>
        <authorList>
            <person name="Probst A.J."/>
            <person name="Ladd B."/>
            <person name="Jarett J.K."/>
            <person name="Geller-Mcgrath D.E."/>
            <person name="Sieber C.M.K."/>
            <person name="Emerson J.B."/>
            <person name="Anantharaman K."/>
            <person name="Thomas B.C."/>
            <person name="Malmstrom R."/>
            <person name="Stieglmeier M."/>
            <person name="Klingl A."/>
            <person name="Woyke T."/>
            <person name="Ryan C.M."/>
            <person name="Banfield J.F."/>
        </authorList>
    </citation>
    <scope>NUCLEOTIDE SEQUENCE [LARGE SCALE GENOMIC DNA]</scope>
</reference>
<protein>
    <submittedName>
        <fullName evidence="1">Uncharacterized protein</fullName>
    </submittedName>
</protein>
<organism evidence="1 2">
    <name type="scientific">bacterium (Candidatus Gribaldobacteria) CG10_big_fil_rev_8_21_14_0_10_37_21</name>
    <dbReference type="NCBI Taxonomy" id="2014275"/>
    <lineage>
        <taxon>Bacteria</taxon>
        <taxon>Candidatus Gribaldobacteria</taxon>
    </lineage>
</organism>
<accession>A0A2H0UU56</accession>
<dbReference type="EMBL" id="PFAX01000029">
    <property type="protein sequence ID" value="PIR90281.1"/>
    <property type="molecule type" value="Genomic_DNA"/>
</dbReference>
<evidence type="ECO:0000313" key="1">
    <source>
        <dbReference type="EMBL" id="PIR90281.1"/>
    </source>
</evidence>
<dbReference type="Proteomes" id="UP000230132">
    <property type="component" value="Unassembled WGS sequence"/>
</dbReference>
<comment type="caution">
    <text evidence="1">The sequence shown here is derived from an EMBL/GenBank/DDBJ whole genome shotgun (WGS) entry which is preliminary data.</text>
</comment>
<sequence>MTKTKNNKKRISEVWGVEVRPSIVKDFTYGDDLFDDNLSGLHEIRARSSENAYEIKLNGVGLIMDKSK</sequence>
<name>A0A2H0UU56_9BACT</name>
<proteinExistence type="predicted"/>